<evidence type="ECO:0000256" key="3">
    <source>
        <dbReference type="SAM" id="SignalP"/>
    </source>
</evidence>
<dbReference type="EMBL" id="CP000746">
    <property type="protein sequence ID" value="ABR73946.1"/>
    <property type="molecule type" value="Genomic_DNA"/>
</dbReference>
<dbReference type="Pfam" id="PF01551">
    <property type="entry name" value="Peptidase_M23"/>
    <property type="match status" value="1"/>
</dbReference>
<dbReference type="Gene3D" id="2.70.70.10">
    <property type="entry name" value="Glucose Permease (Domain IIA)"/>
    <property type="match status" value="1"/>
</dbReference>
<dbReference type="AlphaFoldDB" id="A6VLU9"/>
<dbReference type="OrthoDB" id="9784703at2"/>
<dbReference type="MEROPS" id="M23.950"/>
<evidence type="ECO:0000259" key="4">
    <source>
        <dbReference type="Pfam" id="PF01551"/>
    </source>
</evidence>
<dbReference type="PANTHER" id="PTHR21666:SF270">
    <property type="entry name" value="MUREIN HYDROLASE ACTIVATOR ENVC"/>
    <property type="match status" value="1"/>
</dbReference>
<feature type="signal peptide" evidence="3">
    <location>
        <begin position="1"/>
        <end position="29"/>
    </location>
</feature>
<dbReference type="PANTHER" id="PTHR21666">
    <property type="entry name" value="PEPTIDASE-RELATED"/>
    <property type="match status" value="1"/>
</dbReference>
<name>A6VLU9_ACTSZ</name>
<feature type="region of interest" description="Disordered" evidence="2">
    <location>
        <begin position="235"/>
        <end position="263"/>
    </location>
</feature>
<dbReference type="CDD" id="cd12797">
    <property type="entry name" value="M23_peptidase"/>
    <property type="match status" value="1"/>
</dbReference>
<dbReference type="Gene3D" id="6.10.250.3150">
    <property type="match status" value="1"/>
</dbReference>
<sequence>MLCFSPFKTAKNLTALLCGCVLLSFFARAADLNQIQSQIKQQEQKIASQKREQNKLQSSLKFQENKINDLVGSLRETESSLQETKKIIADTNKQIRLLEQQERQQKNKLARQLDAIYRSGNPNSVIEHLLSDDAKNNDRMMVYSKHMNKTRLALIDKLKATRTQLEEQKNYLAEQQAEQQQQLSEQKKQRQALQKVRNERQSTLTQLNRTLQRDQNRLETLKANENALRAEINRAAQAARQQEKREREQLAQKKQAEEKRTNKTYQPTVREKQLMRSGNGLAGKYPFPVAGKILHKFGSVQAGEVKWKGIVIAAGTGTAVKAITGGRVILASWLAGYGQVVVIDHGKGDMSLYGYNQAVFVRSGSLVNAGQKIAEVGNSGGQGRSSLYFEIRRQGNAVNPMNWLR</sequence>
<evidence type="ECO:0000256" key="1">
    <source>
        <dbReference type="SAM" id="Coils"/>
    </source>
</evidence>
<dbReference type="Proteomes" id="UP000001114">
    <property type="component" value="Chromosome"/>
</dbReference>
<accession>A6VLU9</accession>
<keyword evidence="6" id="KW-1185">Reference proteome</keyword>
<dbReference type="GO" id="GO:0004222">
    <property type="term" value="F:metalloendopeptidase activity"/>
    <property type="evidence" value="ECO:0007669"/>
    <property type="project" value="TreeGrafter"/>
</dbReference>
<dbReference type="HOGENOM" id="CLU_029425_4_0_6"/>
<dbReference type="KEGG" id="asu:Asuc_0571"/>
<dbReference type="InterPro" id="IPR016047">
    <property type="entry name" value="M23ase_b-sheet_dom"/>
</dbReference>
<dbReference type="eggNOG" id="COG4942">
    <property type="taxonomic scope" value="Bacteria"/>
</dbReference>
<dbReference type="SUPFAM" id="SSF51261">
    <property type="entry name" value="Duplicated hybrid motif"/>
    <property type="match status" value="1"/>
</dbReference>
<organism evidence="5 6">
    <name type="scientific">Actinobacillus succinogenes (strain ATCC 55618 / DSM 22257 / CCUG 43843 / 130Z)</name>
    <dbReference type="NCBI Taxonomy" id="339671"/>
    <lineage>
        <taxon>Bacteria</taxon>
        <taxon>Pseudomonadati</taxon>
        <taxon>Pseudomonadota</taxon>
        <taxon>Gammaproteobacteria</taxon>
        <taxon>Pasteurellales</taxon>
        <taxon>Pasteurellaceae</taxon>
        <taxon>Actinobacillus</taxon>
    </lineage>
</organism>
<feature type="chain" id="PRO_5002703431" evidence="3">
    <location>
        <begin position="30"/>
        <end position="405"/>
    </location>
</feature>
<feature type="region of interest" description="Disordered" evidence="2">
    <location>
        <begin position="182"/>
        <end position="201"/>
    </location>
</feature>
<dbReference type="RefSeq" id="WP_012072326.1">
    <property type="nucleotide sequence ID" value="NC_009655.1"/>
</dbReference>
<evidence type="ECO:0000313" key="5">
    <source>
        <dbReference type="EMBL" id="ABR73946.1"/>
    </source>
</evidence>
<feature type="domain" description="M23ase beta-sheet core" evidence="4">
    <location>
        <begin position="306"/>
        <end position="400"/>
    </location>
</feature>
<reference evidence="6" key="1">
    <citation type="journal article" date="2010" name="BMC Genomics">
        <title>A genomic perspective on the potential of Actinobacillus succinogenes for industrial succinate production.</title>
        <authorList>
            <person name="McKinlay J.B."/>
            <person name="Laivenieks M."/>
            <person name="Schindler B.D."/>
            <person name="McKinlay A.A."/>
            <person name="Siddaramappa S."/>
            <person name="Challacombe J.F."/>
            <person name="Lowry S.R."/>
            <person name="Clum A."/>
            <person name="Lapidus A.L."/>
            <person name="Burkhart K.B."/>
            <person name="Harkins V."/>
            <person name="Vieille C."/>
        </authorList>
    </citation>
    <scope>NUCLEOTIDE SEQUENCE [LARGE SCALE GENOMIC DNA]</scope>
    <source>
        <strain evidence="6">ATCC 55618 / DSM 22257 / CCUG 43843 / 130Z</strain>
    </source>
</reference>
<evidence type="ECO:0000256" key="2">
    <source>
        <dbReference type="SAM" id="MobiDB-lite"/>
    </source>
</evidence>
<dbReference type="STRING" id="339671.Asuc_0571"/>
<dbReference type="NCBIfam" id="NF008644">
    <property type="entry name" value="PRK11637.1"/>
    <property type="match status" value="1"/>
</dbReference>
<evidence type="ECO:0000313" key="6">
    <source>
        <dbReference type="Proteomes" id="UP000001114"/>
    </source>
</evidence>
<dbReference type="InterPro" id="IPR011055">
    <property type="entry name" value="Dup_hybrid_motif"/>
</dbReference>
<dbReference type="InterPro" id="IPR050570">
    <property type="entry name" value="Cell_wall_metabolism_enzyme"/>
</dbReference>
<keyword evidence="1" id="KW-0175">Coiled coil</keyword>
<keyword evidence="3" id="KW-0732">Signal</keyword>
<dbReference type="FunFam" id="2.70.70.10:FF:000003">
    <property type="entry name" value="Murein hydrolase activator EnvC"/>
    <property type="match status" value="1"/>
</dbReference>
<feature type="coiled-coil region" evidence="1">
    <location>
        <begin position="32"/>
        <end position="115"/>
    </location>
</feature>
<protein>
    <submittedName>
        <fullName evidence="5">Peptidase M23B</fullName>
    </submittedName>
</protein>
<feature type="compositionally biased region" description="Basic and acidic residues" evidence="2">
    <location>
        <begin position="241"/>
        <end position="261"/>
    </location>
</feature>
<proteinExistence type="predicted"/>
<gene>
    <name evidence="5" type="ordered locus">Asuc_0571</name>
</gene>